<keyword evidence="2" id="KW-0812">Transmembrane</keyword>
<keyword evidence="2" id="KW-0472">Membrane</keyword>
<feature type="compositionally biased region" description="Basic and acidic residues" evidence="1">
    <location>
        <begin position="122"/>
        <end position="151"/>
    </location>
</feature>
<evidence type="ECO:0000313" key="4">
    <source>
        <dbReference type="Proteomes" id="UP000762676"/>
    </source>
</evidence>
<reference evidence="3 4" key="1">
    <citation type="journal article" date="2021" name="Elife">
        <title>Chloroplast acquisition without the gene transfer in kleptoplastic sea slugs, Plakobranchus ocellatus.</title>
        <authorList>
            <person name="Maeda T."/>
            <person name="Takahashi S."/>
            <person name="Yoshida T."/>
            <person name="Shimamura S."/>
            <person name="Takaki Y."/>
            <person name="Nagai Y."/>
            <person name="Toyoda A."/>
            <person name="Suzuki Y."/>
            <person name="Arimoto A."/>
            <person name="Ishii H."/>
            <person name="Satoh N."/>
            <person name="Nishiyama T."/>
            <person name="Hasebe M."/>
            <person name="Maruyama T."/>
            <person name="Minagawa J."/>
            <person name="Obokata J."/>
            <person name="Shigenobu S."/>
        </authorList>
    </citation>
    <scope>NUCLEOTIDE SEQUENCE [LARGE SCALE GENOMIC DNA]</scope>
</reference>
<feature type="transmembrane region" description="Helical" evidence="2">
    <location>
        <begin position="9"/>
        <end position="27"/>
    </location>
</feature>
<accession>A0AAV4GMQ6</accession>
<protein>
    <submittedName>
        <fullName evidence="3">Uncharacterized protein</fullName>
    </submittedName>
</protein>
<evidence type="ECO:0000256" key="2">
    <source>
        <dbReference type="SAM" id="Phobius"/>
    </source>
</evidence>
<organism evidence="3 4">
    <name type="scientific">Elysia marginata</name>
    <dbReference type="NCBI Taxonomy" id="1093978"/>
    <lineage>
        <taxon>Eukaryota</taxon>
        <taxon>Metazoa</taxon>
        <taxon>Spiralia</taxon>
        <taxon>Lophotrochozoa</taxon>
        <taxon>Mollusca</taxon>
        <taxon>Gastropoda</taxon>
        <taxon>Heterobranchia</taxon>
        <taxon>Euthyneura</taxon>
        <taxon>Panpulmonata</taxon>
        <taxon>Sacoglossa</taxon>
        <taxon>Placobranchoidea</taxon>
        <taxon>Plakobranchidae</taxon>
        <taxon>Elysia</taxon>
    </lineage>
</organism>
<keyword evidence="4" id="KW-1185">Reference proteome</keyword>
<gene>
    <name evidence="3" type="ORF">ElyMa_000723800</name>
</gene>
<evidence type="ECO:0000256" key="1">
    <source>
        <dbReference type="SAM" id="MobiDB-lite"/>
    </source>
</evidence>
<feature type="compositionally biased region" description="Polar residues" evidence="1">
    <location>
        <begin position="80"/>
        <end position="100"/>
    </location>
</feature>
<feature type="region of interest" description="Disordered" evidence="1">
    <location>
        <begin position="66"/>
        <end position="177"/>
    </location>
</feature>
<proteinExistence type="predicted"/>
<keyword evidence="2" id="KW-1133">Transmembrane helix</keyword>
<sequence length="177" mass="18956">MDNCTKLKLFNLLLTLCIINFFLYRFFSGSSLTPMRAIAENVASEEKVALEVDNVPSIQNIDFTVQTDKKSGGTEDVGAQTRSQTRGAEDLGTQTGSQTRGAGDVGAQTREATAAEKMNQTPEDKTGETKQTSGDDGKAIESTIKKDEPVGDNKIGFTVGNNTKLSFCPDPPPGLSE</sequence>
<dbReference type="Proteomes" id="UP000762676">
    <property type="component" value="Unassembled WGS sequence"/>
</dbReference>
<evidence type="ECO:0000313" key="3">
    <source>
        <dbReference type="EMBL" id="GFR86561.1"/>
    </source>
</evidence>
<dbReference type="AlphaFoldDB" id="A0AAV4GMQ6"/>
<comment type="caution">
    <text evidence="3">The sequence shown here is derived from an EMBL/GenBank/DDBJ whole genome shotgun (WGS) entry which is preliminary data.</text>
</comment>
<name>A0AAV4GMQ6_9GAST</name>
<dbReference type="EMBL" id="BMAT01001481">
    <property type="protein sequence ID" value="GFR86561.1"/>
    <property type="molecule type" value="Genomic_DNA"/>
</dbReference>